<dbReference type="PANTHER" id="PTHR42210">
    <property type="entry name" value="DNA POLYMERASE II LARGE SUBUNIT"/>
    <property type="match status" value="1"/>
</dbReference>
<feature type="domain" description="DNA polymerase II large subunit DP2 N-terminal" evidence="1">
    <location>
        <begin position="11"/>
        <end position="110"/>
    </location>
</feature>
<dbReference type="InterPro" id="IPR004475">
    <property type="entry name" value="PolC_DP2"/>
</dbReference>
<protein>
    <recommendedName>
        <fullName evidence="1">DNA polymerase II large subunit DP2 N-terminal domain-containing protein</fullName>
    </recommendedName>
</protein>
<dbReference type="Pfam" id="PF03833">
    <property type="entry name" value="PolC_DP2_N"/>
    <property type="match status" value="1"/>
</dbReference>
<dbReference type="GO" id="GO:0006260">
    <property type="term" value="P:DNA replication"/>
    <property type="evidence" value="ECO:0007669"/>
    <property type="project" value="InterPro"/>
</dbReference>
<sequence length="111" mass="12283">MAIIASKQIHNYFDILKNKTIEIHNLANNAKTTGIDPQLKSDIPLAASVAERVEAIMGSISPNLINSGVTKRISELEQKYGSGDWRVALILANEIAEEKFCKFEEQIDAIN</sequence>
<feature type="non-terminal residue" evidence="2">
    <location>
        <position position="111"/>
    </location>
</feature>
<proteinExistence type="predicted"/>
<dbReference type="GO" id="GO:0003887">
    <property type="term" value="F:DNA-directed DNA polymerase activity"/>
    <property type="evidence" value="ECO:0007669"/>
    <property type="project" value="InterPro"/>
</dbReference>
<dbReference type="InterPro" id="IPR016033">
    <property type="entry name" value="PolC_DP2_N"/>
</dbReference>
<dbReference type="AlphaFoldDB" id="A0A383AY36"/>
<evidence type="ECO:0000313" key="2">
    <source>
        <dbReference type="EMBL" id="SVE12473.1"/>
    </source>
</evidence>
<dbReference type="PANTHER" id="PTHR42210:SF1">
    <property type="entry name" value="DNA POLYMERASE II LARGE SUBUNIT"/>
    <property type="match status" value="1"/>
</dbReference>
<organism evidence="2">
    <name type="scientific">marine metagenome</name>
    <dbReference type="NCBI Taxonomy" id="408172"/>
    <lineage>
        <taxon>unclassified sequences</taxon>
        <taxon>metagenomes</taxon>
        <taxon>ecological metagenomes</taxon>
    </lineage>
</organism>
<dbReference type="EMBL" id="UINC01195758">
    <property type="protein sequence ID" value="SVE12473.1"/>
    <property type="molecule type" value="Genomic_DNA"/>
</dbReference>
<accession>A0A383AY36</accession>
<evidence type="ECO:0000259" key="1">
    <source>
        <dbReference type="Pfam" id="PF03833"/>
    </source>
</evidence>
<reference evidence="2" key="1">
    <citation type="submission" date="2018-05" db="EMBL/GenBank/DDBJ databases">
        <authorList>
            <person name="Lanie J.A."/>
            <person name="Ng W.-L."/>
            <person name="Kazmierczak K.M."/>
            <person name="Andrzejewski T.M."/>
            <person name="Davidsen T.M."/>
            <person name="Wayne K.J."/>
            <person name="Tettelin H."/>
            <person name="Glass J.I."/>
            <person name="Rusch D."/>
            <person name="Podicherti R."/>
            <person name="Tsui H.-C.T."/>
            <person name="Winkler M.E."/>
        </authorList>
    </citation>
    <scope>NUCLEOTIDE SEQUENCE</scope>
</reference>
<gene>
    <name evidence="2" type="ORF">METZ01_LOCUS465327</name>
</gene>
<dbReference type="GO" id="GO:0003677">
    <property type="term" value="F:DNA binding"/>
    <property type="evidence" value="ECO:0007669"/>
    <property type="project" value="InterPro"/>
</dbReference>
<name>A0A383AY36_9ZZZZ</name>